<evidence type="ECO:0000313" key="7">
    <source>
        <dbReference type="EMBL" id="MBP1917720.1"/>
    </source>
</evidence>
<comment type="similarity">
    <text evidence="1 4">Belongs to the D-isomer specific 2-hydroxyacid dehydrogenase family.</text>
</comment>
<keyword evidence="8" id="KW-1185">Reference proteome</keyword>
<dbReference type="Pfam" id="PF00389">
    <property type="entry name" value="2-Hacid_dh"/>
    <property type="match status" value="1"/>
</dbReference>
<protein>
    <submittedName>
        <fullName evidence="7">Phosphoglycerate dehydrogenase-like enzyme</fullName>
    </submittedName>
</protein>
<dbReference type="EMBL" id="JAGGKC010000001">
    <property type="protein sequence ID" value="MBP1917720.1"/>
    <property type="molecule type" value="Genomic_DNA"/>
</dbReference>
<dbReference type="InterPro" id="IPR006140">
    <property type="entry name" value="D-isomer_DH_NAD-bd"/>
</dbReference>
<dbReference type="Pfam" id="PF02826">
    <property type="entry name" value="2-Hacid_dh_C"/>
    <property type="match status" value="1"/>
</dbReference>
<dbReference type="SUPFAM" id="SSF52283">
    <property type="entry name" value="Formate/glycerate dehydrogenase catalytic domain-like"/>
    <property type="match status" value="1"/>
</dbReference>
<dbReference type="Gene3D" id="3.40.50.720">
    <property type="entry name" value="NAD(P)-binding Rossmann-like Domain"/>
    <property type="match status" value="2"/>
</dbReference>
<dbReference type="InterPro" id="IPR006139">
    <property type="entry name" value="D-isomer_2_OHA_DH_cat_dom"/>
</dbReference>
<comment type="caution">
    <text evidence="7">The sequence shown here is derived from an EMBL/GenBank/DDBJ whole genome shotgun (WGS) entry which is preliminary data.</text>
</comment>
<keyword evidence="3" id="KW-0520">NAD</keyword>
<dbReference type="CDD" id="cd05300">
    <property type="entry name" value="2-Hacid_dh_1"/>
    <property type="match status" value="1"/>
</dbReference>
<dbReference type="InterPro" id="IPR029753">
    <property type="entry name" value="D-isomer_DH_CS"/>
</dbReference>
<proteinExistence type="inferred from homology"/>
<evidence type="ECO:0000256" key="2">
    <source>
        <dbReference type="ARBA" id="ARBA00023002"/>
    </source>
</evidence>
<evidence type="ECO:0000256" key="4">
    <source>
        <dbReference type="RuleBase" id="RU003719"/>
    </source>
</evidence>
<dbReference type="RefSeq" id="WP_209457965.1">
    <property type="nucleotide sequence ID" value="NZ_JAGGKC010000001.1"/>
</dbReference>
<dbReference type="PANTHER" id="PTHR43333:SF1">
    <property type="entry name" value="D-ISOMER SPECIFIC 2-HYDROXYACID DEHYDROGENASE NAD-BINDING DOMAIN-CONTAINING PROTEIN"/>
    <property type="match status" value="1"/>
</dbReference>
<keyword evidence="2 4" id="KW-0560">Oxidoreductase</keyword>
<evidence type="ECO:0000259" key="6">
    <source>
        <dbReference type="Pfam" id="PF02826"/>
    </source>
</evidence>
<organism evidence="7 8">
    <name type="scientific">Youngiibacter multivorans</name>
    <dbReference type="NCBI Taxonomy" id="937251"/>
    <lineage>
        <taxon>Bacteria</taxon>
        <taxon>Bacillati</taxon>
        <taxon>Bacillota</taxon>
        <taxon>Clostridia</taxon>
        <taxon>Eubacteriales</taxon>
        <taxon>Clostridiaceae</taxon>
        <taxon>Youngiibacter</taxon>
    </lineage>
</organism>
<evidence type="ECO:0000256" key="1">
    <source>
        <dbReference type="ARBA" id="ARBA00005854"/>
    </source>
</evidence>
<feature type="domain" description="D-isomer specific 2-hydroxyacid dehydrogenase NAD-binding" evidence="6">
    <location>
        <begin position="104"/>
        <end position="278"/>
    </location>
</feature>
<gene>
    <name evidence="7" type="ORF">J2Z34_000183</name>
</gene>
<dbReference type="PANTHER" id="PTHR43333">
    <property type="entry name" value="2-HACID_DH_C DOMAIN-CONTAINING PROTEIN"/>
    <property type="match status" value="1"/>
</dbReference>
<evidence type="ECO:0000259" key="5">
    <source>
        <dbReference type="Pfam" id="PF00389"/>
    </source>
</evidence>
<dbReference type="InterPro" id="IPR036291">
    <property type="entry name" value="NAD(P)-bd_dom_sf"/>
</dbReference>
<evidence type="ECO:0000313" key="8">
    <source>
        <dbReference type="Proteomes" id="UP001519271"/>
    </source>
</evidence>
<evidence type="ECO:0000256" key="3">
    <source>
        <dbReference type="ARBA" id="ARBA00023027"/>
    </source>
</evidence>
<feature type="domain" description="D-isomer specific 2-hydroxyacid dehydrogenase catalytic" evidence="5">
    <location>
        <begin position="13"/>
        <end position="309"/>
    </location>
</feature>
<dbReference type="PROSITE" id="PS00671">
    <property type="entry name" value="D_2_HYDROXYACID_DH_3"/>
    <property type="match status" value="1"/>
</dbReference>
<name>A0ABS4G036_9CLOT</name>
<sequence>MIANIVERHFLSEEAADFIRKETGEEIIDIMDIEVDKEKLVKAEIIISQRRLTEELVRECKDLKWIQSFSAGVNLLPLQTLKELGVVVTNTSGIHAPQMTDLAMGMILAFSRSLVEHIRYQKTLRWTQGFSYGELLDSELLIIGSGKIGEMLALKAKAFGMRTVGIKRTVKPLDNFDEVRPVSELKDAMKTADYIVILLPLTPETRNLVDAEALSCMKESAVFVNLGRGPIVDENALIEILKNKKIRGAALDVYKREPLPDDSPLWELDNVIMTPHVGGWGPGNEMRGARLVVDNIRRFRKGEKLINVVDPDMGY</sequence>
<dbReference type="SUPFAM" id="SSF51735">
    <property type="entry name" value="NAD(P)-binding Rossmann-fold domains"/>
    <property type="match status" value="1"/>
</dbReference>
<accession>A0ABS4G036</accession>
<reference evidence="7 8" key="1">
    <citation type="submission" date="2021-03" db="EMBL/GenBank/DDBJ databases">
        <title>Genomic Encyclopedia of Type Strains, Phase IV (KMG-IV): sequencing the most valuable type-strain genomes for metagenomic binning, comparative biology and taxonomic classification.</title>
        <authorList>
            <person name="Goeker M."/>
        </authorList>
    </citation>
    <scope>NUCLEOTIDE SEQUENCE [LARGE SCALE GENOMIC DNA]</scope>
    <source>
        <strain evidence="7 8">DSM 6139</strain>
    </source>
</reference>
<dbReference type="Proteomes" id="UP001519271">
    <property type="component" value="Unassembled WGS sequence"/>
</dbReference>